<dbReference type="NCBIfam" id="NF033788">
    <property type="entry name" value="HTH_metalloreg"/>
    <property type="match status" value="1"/>
</dbReference>
<dbReference type="PROSITE" id="PS50987">
    <property type="entry name" value="HTH_ARSR_2"/>
    <property type="match status" value="1"/>
</dbReference>
<sequence>MGSELQKGDIFQAIADPTRREVIRLLSVKNQSIAELSSHFEVSRNAVVKHLNVLTEAGLVRGEKSGREKIYQLQPEPLKELQEWLSYYEKFWYNKLTKLKYVVENDTLNK</sequence>
<evidence type="ECO:0000313" key="4">
    <source>
        <dbReference type="Proteomes" id="UP000247416"/>
    </source>
</evidence>
<dbReference type="InterPro" id="IPR036390">
    <property type="entry name" value="WH_DNA-bd_sf"/>
</dbReference>
<dbReference type="InterPro" id="IPR011991">
    <property type="entry name" value="ArsR-like_HTH"/>
</dbReference>
<dbReference type="Gene3D" id="1.10.10.10">
    <property type="entry name" value="Winged helix-like DNA-binding domain superfamily/Winged helix DNA-binding domain"/>
    <property type="match status" value="1"/>
</dbReference>
<dbReference type="OrthoDB" id="9799175at2"/>
<reference evidence="3 4" key="1">
    <citation type="submission" date="2018-06" db="EMBL/GenBank/DDBJ databases">
        <title>Genomic Encyclopedia of Archaeal and Bacterial Type Strains, Phase II (KMG-II): from individual species to whole genera.</title>
        <authorList>
            <person name="Goeker M."/>
        </authorList>
    </citation>
    <scope>NUCLEOTIDE SEQUENCE [LARGE SCALE GENOMIC DNA]</scope>
    <source>
        <strain evidence="3 4">KACC 16626</strain>
    </source>
</reference>
<dbReference type="GO" id="GO:0003677">
    <property type="term" value="F:DNA binding"/>
    <property type="evidence" value="ECO:0007669"/>
    <property type="project" value="UniProtKB-KW"/>
</dbReference>
<dbReference type="PANTHER" id="PTHR38600">
    <property type="entry name" value="TRANSCRIPTIONAL REGULATORY PROTEIN"/>
    <property type="match status" value="1"/>
</dbReference>
<dbReference type="PANTHER" id="PTHR38600:SF1">
    <property type="entry name" value="TRANSCRIPTIONAL REGULATORY PROTEIN"/>
    <property type="match status" value="1"/>
</dbReference>
<evidence type="ECO:0000259" key="2">
    <source>
        <dbReference type="PROSITE" id="PS50987"/>
    </source>
</evidence>
<keyword evidence="4" id="KW-1185">Reference proteome</keyword>
<dbReference type="AlphaFoldDB" id="A0A318TS59"/>
<dbReference type="EMBL" id="QJTJ01000008">
    <property type="protein sequence ID" value="PYF06680.1"/>
    <property type="molecule type" value="Genomic_DNA"/>
</dbReference>
<dbReference type="Proteomes" id="UP000247416">
    <property type="component" value="Unassembled WGS sequence"/>
</dbReference>
<accession>A0A318TS59</accession>
<organism evidence="3 4">
    <name type="scientific">Ureibacillus chungkukjangi</name>
    <dbReference type="NCBI Taxonomy" id="1202712"/>
    <lineage>
        <taxon>Bacteria</taxon>
        <taxon>Bacillati</taxon>
        <taxon>Bacillota</taxon>
        <taxon>Bacilli</taxon>
        <taxon>Bacillales</taxon>
        <taxon>Caryophanaceae</taxon>
        <taxon>Ureibacillus</taxon>
    </lineage>
</organism>
<dbReference type="InterPro" id="IPR001845">
    <property type="entry name" value="HTH_ArsR_DNA-bd_dom"/>
</dbReference>
<dbReference type="SUPFAM" id="SSF46785">
    <property type="entry name" value="Winged helix' DNA-binding domain"/>
    <property type="match status" value="1"/>
</dbReference>
<dbReference type="InterPro" id="IPR036388">
    <property type="entry name" value="WH-like_DNA-bd_sf"/>
</dbReference>
<proteinExistence type="predicted"/>
<name>A0A318TS59_9BACL</name>
<dbReference type="SMART" id="SM00418">
    <property type="entry name" value="HTH_ARSR"/>
    <property type="match status" value="1"/>
</dbReference>
<gene>
    <name evidence="3" type="ORF">BJ095_108101</name>
</gene>
<dbReference type="GO" id="GO:0003700">
    <property type="term" value="F:DNA-binding transcription factor activity"/>
    <property type="evidence" value="ECO:0007669"/>
    <property type="project" value="InterPro"/>
</dbReference>
<comment type="caution">
    <text evidence="3">The sequence shown here is derived from an EMBL/GenBank/DDBJ whole genome shotgun (WGS) entry which is preliminary data.</text>
</comment>
<keyword evidence="1" id="KW-0238">DNA-binding</keyword>
<dbReference type="PRINTS" id="PR00778">
    <property type="entry name" value="HTHARSR"/>
</dbReference>
<protein>
    <submittedName>
        <fullName evidence="3">ArsR family transcriptional regulator</fullName>
    </submittedName>
</protein>
<evidence type="ECO:0000313" key="3">
    <source>
        <dbReference type="EMBL" id="PYF06680.1"/>
    </source>
</evidence>
<feature type="domain" description="HTH arsR-type" evidence="2">
    <location>
        <begin position="1"/>
        <end position="93"/>
    </location>
</feature>
<dbReference type="RefSeq" id="WP_107934689.1">
    <property type="nucleotide sequence ID" value="NZ_CP085009.1"/>
</dbReference>
<dbReference type="CDD" id="cd00090">
    <property type="entry name" value="HTH_ARSR"/>
    <property type="match status" value="1"/>
</dbReference>
<dbReference type="Pfam" id="PF01022">
    <property type="entry name" value="HTH_5"/>
    <property type="match status" value="1"/>
</dbReference>
<evidence type="ECO:0000256" key="1">
    <source>
        <dbReference type="ARBA" id="ARBA00023125"/>
    </source>
</evidence>